<evidence type="ECO:0000313" key="6">
    <source>
        <dbReference type="Proteomes" id="UP000245462"/>
    </source>
</evidence>
<name>A0A2U1F7F3_9PORP</name>
<evidence type="ECO:0000259" key="4">
    <source>
        <dbReference type="PROSITE" id="PS01124"/>
    </source>
</evidence>
<dbReference type="InterPro" id="IPR009057">
    <property type="entry name" value="Homeodomain-like_sf"/>
</dbReference>
<dbReference type="Pfam" id="PF12833">
    <property type="entry name" value="HTH_18"/>
    <property type="match status" value="1"/>
</dbReference>
<evidence type="ECO:0000256" key="2">
    <source>
        <dbReference type="ARBA" id="ARBA00023125"/>
    </source>
</evidence>
<dbReference type="OrthoDB" id="1372329at2"/>
<dbReference type="PANTHER" id="PTHR43280">
    <property type="entry name" value="ARAC-FAMILY TRANSCRIPTIONAL REGULATOR"/>
    <property type="match status" value="1"/>
</dbReference>
<dbReference type="SUPFAM" id="SSF46689">
    <property type="entry name" value="Homeodomain-like"/>
    <property type="match status" value="1"/>
</dbReference>
<proteinExistence type="predicted"/>
<sequence length="306" mass="34761">MTKPLKIYSIAELANCSNAQSHILGNKILLLEGQLPLPKDRSAASFAFESLVFVVCTAGRLRLNMDSTAIVMREGNLLALMPRQVIQMAESEGFEGKYLFLSKEILSHSLVKMNSFVSIANKLHNKPLNHLGTEQHVFFTSILDLIRQTLHNRNSHKEEMIIHVLQTLFYFVDDLLSEKAESNGKPSRANTICRNFLLLVSDHHKKEHTVKFYAEKLCLSPKHLALTVKNVMGESALKIINDFIILQAKSQLRYTDKTIQEIGYELNFSTQSFFGKYFKQHTGMSPGEYRSLDNQAALQTEAERED</sequence>
<dbReference type="Proteomes" id="UP000245462">
    <property type="component" value="Unassembled WGS sequence"/>
</dbReference>
<protein>
    <submittedName>
        <fullName evidence="5">AraC family transcriptional regulator</fullName>
    </submittedName>
</protein>
<dbReference type="PANTHER" id="PTHR43280:SF32">
    <property type="entry name" value="TRANSCRIPTIONAL REGULATORY PROTEIN"/>
    <property type="match status" value="1"/>
</dbReference>
<evidence type="ECO:0000256" key="3">
    <source>
        <dbReference type="ARBA" id="ARBA00023163"/>
    </source>
</evidence>
<accession>A0A2U1F7F3</accession>
<evidence type="ECO:0000313" key="5">
    <source>
        <dbReference type="EMBL" id="PVZ08113.1"/>
    </source>
</evidence>
<dbReference type="InterPro" id="IPR020449">
    <property type="entry name" value="Tscrpt_reg_AraC-type_HTH"/>
</dbReference>
<dbReference type="Gene3D" id="1.10.10.60">
    <property type="entry name" value="Homeodomain-like"/>
    <property type="match status" value="1"/>
</dbReference>
<keyword evidence="1" id="KW-0805">Transcription regulation</keyword>
<dbReference type="AlphaFoldDB" id="A0A2U1F7F3"/>
<keyword evidence="6" id="KW-1185">Reference proteome</keyword>
<dbReference type="InterPro" id="IPR018060">
    <property type="entry name" value="HTH_AraC"/>
</dbReference>
<keyword evidence="2" id="KW-0238">DNA-binding</keyword>
<dbReference type="SMART" id="SM00342">
    <property type="entry name" value="HTH_ARAC"/>
    <property type="match status" value="1"/>
</dbReference>
<dbReference type="RefSeq" id="WP_116679843.1">
    <property type="nucleotide sequence ID" value="NZ_JBGZHV010000156.1"/>
</dbReference>
<dbReference type="PRINTS" id="PR00032">
    <property type="entry name" value="HTHARAC"/>
</dbReference>
<gene>
    <name evidence="5" type="ORF">C7382_11547</name>
</gene>
<dbReference type="GO" id="GO:0043565">
    <property type="term" value="F:sequence-specific DNA binding"/>
    <property type="evidence" value="ECO:0007669"/>
    <property type="project" value="InterPro"/>
</dbReference>
<organism evidence="5 6">
    <name type="scientific">Porphyromonas loveana</name>
    <dbReference type="NCBI Taxonomy" id="1884669"/>
    <lineage>
        <taxon>Bacteria</taxon>
        <taxon>Pseudomonadati</taxon>
        <taxon>Bacteroidota</taxon>
        <taxon>Bacteroidia</taxon>
        <taxon>Bacteroidales</taxon>
        <taxon>Porphyromonadaceae</taxon>
        <taxon>Porphyromonas</taxon>
    </lineage>
</organism>
<dbReference type="GO" id="GO:0003700">
    <property type="term" value="F:DNA-binding transcription factor activity"/>
    <property type="evidence" value="ECO:0007669"/>
    <property type="project" value="InterPro"/>
</dbReference>
<comment type="caution">
    <text evidence="5">The sequence shown here is derived from an EMBL/GenBank/DDBJ whole genome shotgun (WGS) entry which is preliminary data.</text>
</comment>
<keyword evidence="3" id="KW-0804">Transcription</keyword>
<dbReference type="PROSITE" id="PS01124">
    <property type="entry name" value="HTH_ARAC_FAMILY_2"/>
    <property type="match status" value="1"/>
</dbReference>
<evidence type="ECO:0000256" key="1">
    <source>
        <dbReference type="ARBA" id="ARBA00023015"/>
    </source>
</evidence>
<dbReference type="EMBL" id="QEKY01000015">
    <property type="protein sequence ID" value="PVZ08113.1"/>
    <property type="molecule type" value="Genomic_DNA"/>
</dbReference>
<reference evidence="5 6" key="1">
    <citation type="submission" date="2018-04" db="EMBL/GenBank/DDBJ databases">
        <title>Genomic Encyclopedia of Type Strains, Phase IV (KMG-IV): sequencing the most valuable type-strain genomes for metagenomic binning, comparative biology and taxonomic classification.</title>
        <authorList>
            <person name="Goeker M."/>
        </authorList>
    </citation>
    <scope>NUCLEOTIDE SEQUENCE [LARGE SCALE GENOMIC DNA]</scope>
    <source>
        <strain evidence="5 6">DSM 28520</strain>
    </source>
</reference>
<feature type="domain" description="HTH araC/xylS-type" evidence="4">
    <location>
        <begin position="194"/>
        <end position="292"/>
    </location>
</feature>